<dbReference type="InterPro" id="IPR014756">
    <property type="entry name" value="Ig_E-set"/>
</dbReference>
<dbReference type="RefSeq" id="WP_082796401.1">
    <property type="nucleotide sequence ID" value="NZ_BJNT01000010.1"/>
</dbReference>
<feature type="compositionally biased region" description="Acidic residues" evidence="5">
    <location>
        <begin position="141"/>
        <end position="155"/>
    </location>
</feature>
<accession>A0A0X2NL52</accession>
<feature type="chain" id="PRO_5044547711" evidence="7">
    <location>
        <begin position="27"/>
        <end position="188"/>
    </location>
</feature>
<organism evidence="9 11">
    <name type="scientific">Corynebacterium variabile</name>
    <dbReference type="NCBI Taxonomy" id="1727"/>
    <lineage>
        <taxon>Bacteria</taxon>
        <taxon>Bacillati</taxon>
        <taxon>Actinomycetota</taxon>
        <taxon>Actinomycetes</taxon>
        <taxon>Mycobacteriales</taxon>
        <taxon>Corynebacteriaceae</taxon>
        <taxon>Corynebacterium</taxon>
    </lineage>
</organism>
<reference evidence="11" key="2">
    <citation type="submission" date="2015-11" db="EMBL/GenBank/DDBJ databases">
        <authorList>
            <person name="Dugat-Bony E."/>
        </authorList>
    </citation>
    <scope>NUCLEOTIDE SEQUENCE [LARGE SCALE GENOMIC DNA]</scope>
    <source>
        <strain evidence="11">Mu292</strain>
    </source>
</reference>
<evidence type="ECO:0000313" key="11">
    <source>
        <dbReference type="Proteomes" id="UP000182498"/>
    </source>
</evidence>
<proteinExistence type="predicted"/>
<dbReference type="SUPFAM" id="SSF81296">
    <property type="entry name" value="E set domains"/>
    <property type="match status" value="1"/>
</dbReference>
<evidence type="ECO:0000256" key="6">
    <source>
        <dbReference type="SAM" id="Phobius"/>
    </source>
</evidence>
<dbReference type="GO" id="GO:0005507">
    <property type="term" value="F:copper ion binding"/>
    <property type="evidence" value="ECO:0007669"/>
    <property type="project" value="InterPro"/>
</dbReference>
<dbReference type="Gene3D" id="2.60.40.1220">
    <property type="match status" value="1"/>
</dbReference>
<protein>
    <submittedName>
        <fullName evidence="9">Uncharacterized protein, homolog of Cu resistance protein CopC</fullName>
    </submittedName>
</protein>
<dbReference type="GO" id="GO:0006825">
    <property type="term" value="P:copper ion transport"/>
    <property type="evidence" value="ECO:0007669"/>
    <property type="project" value="InterPro"/>
</dbReference>
<evidence type="ECO:0000256" key="5">
    <source>
        <dbReference type="SAM" id="MobiDB-lite"/>
    </source>
</evidence>
<dbReference type="AlphaFoldDB" id="A0A0X2NL52"/>
<evidence type="ECO:0000256" key="1">
    <source>
        <dbReference type="ARBA" id="ARBA00004196"/>
    </source>
</evidence>
<dbReference type="Pfam" id="PF04234">
    <property type="entry name" value="CopC"/>
    <property type="match status" value="1"/>
</dbReference>
<keyword evidence="3 7" id="KW-0732">Signal</keyword>
<keyword evidence="6" id="KW-0812">Transmembrane</keyword>
<dbReference type="OrthoDB" id="5242236at2"/>
<keyword evidence="11" id="KW-1185">Reference proteome</keyword>
<dbReference type="InterPro" id="IPR014755">
    <property type="entry name" value="Cu-Rt/internalin_Ig-like"/>
</dbReference>
<dbReference type="GeneID" id="82887588"/>
<comment type="subcellular location">
    <subcellularLocation>
        <location evidence="1">Cell envelope</location>
    </subcellularLocation>
</comment>
<dbReference type="PANTHER" id="PTHR34820">
    <property type="entry name" value="INNER MEMBRANE PROTEIN YEBZ"/>
    <property type="match status" value="1"/>
</dbReference>
<evidence type="ECO:0000256" key="4">
    <source>
        <dbReference type="ARBA" id="ARBA00023008"/>
    </source>
</evidence>
<dbReference type="GO" id="GO:0046688">
    <property type="term" value="P:response to copper ion"/>
    <property type="evidence" value="ECO:0007669"/>
    <property type="project" value="InterPro"/>
</dbReference>
<name>A0A0X2NL52_9CORY</name>
<evidence type="ECO:0000259" key="8">
    <source>
        <dbReference type="Pfam" id="PF04234"/>
    </source>
</evidence>
<evidence type="ECO:0000313" key="9">
    <source>
        <dbReference type="EMBL" id="CUU65509.1"/>
    </source>
</evidence>
<evidence type="ECO:0000313" key="12">
    <source>
        <dbReference type="Proteomes" id="UP000319986"/>
    </source>
</evidence>
<dbReference type="GO" id="GO:0030313">
    <property type="term" value="C:cell envelope"/>
    <property type="evidence" value="ECO:0007669"/>
    <property type="project" value="UniProtKB-SubCell"/>
</dbReference>
<feature type="domain" description="CopC" evidence="8">
    <location>
        <begin position="35"/>
        <end position="129"/>
    </location>
</feature>
<keyword evidence="4" id="KW-0186">Copper</keyword>
<keyword evidence="6" id="KW-0472">Membrane</keyword>
<feature type="signal peptide" evidence="7">
    <location>
        <begin position="1"/>
        <end position="26"/>
    </location>
</feature>
<dbReference type="EMBL" id="FAUH01000004">
    <property type="protein sequence ID" value="CUU65509.1"/>
    <property type="molecule type" value="Genomic_DNA"/>
</dbReference>
<dbReference type="EMBL" id="BJNT01000010">
    <property type="protein sequence ID" value="GEC86135.1"/>
    <property type="molecule type" value="Genomic_DNA"/>
</dbReference>
<feature type="region of interest" description="Disordered" evidence="5">
    <location>
        <begin position="129"/>
        <end position="157"/>
    </location>
</feature>
<sequence>MTRFSRLAAAPALAGALILAPAVAGAGFLPAAVAHDAVVGSTPEDGAVLDAAPDRIELEFSANPRDTFNTVALSRDGEVLVTETPEIDGNLLFIDVPDDVDMTDGEYTVGFRITSSDGHPTEGSYTFTLDTGGDAARDATDSEDGSSSEDSDDDGIPGWGKTALGIAGVLVLVGVLVMLIARLRSTDK</sequence>
<reference evidence="9" key="1">
    <citation type="submission" date="2015-11" db="EMBL/GenBank/DDBJ databases">
        <authorList>
            <person name="Zhang Y."/>
            <person name="Guo Z."/>
        </authorList>
    </citation>
    <scope>NUCLEOTIDE SEQUENCE [LARGE SCALE GENOMIC DNA]</scope>
    <source>
        <strain evidence="9">Mu292</strain>
    </source>
</reference>
<dbReference type="InterPro" id="IPR032694">
    <property type="entry name" value="CopC/D"/>
</dbReference>
<evidence type="ECO:0000313" key="10">
    <source>
        <dbReference type="EMBL" id="GEC86135.1"/>
    </source>
</evidence>
<feature type="transmembrane region" description="Helical" evidence="6">
    <location>
        <begin position="163"/>
        <end position="183"/>
    </location>
</feature>
<gene>
    <name evidence="10" type="ORF">CVA01_14490</name>
    <name evidence="9" type="ORF">CVAR292_00835</name>
</gene>
<dbReference type="PANTHER" id="PTHR34820:SF4">
    <property type="entry name" value="INNER MEMBRANE PROTEIN YEBZ"/>
    <property type="match status" value="1"/>
</dbReference>
<dbReference type="Proteomes" id="UP000182498">
    <property type="component" value="Unassembled WGS sequence"/>
</dbReference>
<keyword evidence="2" id="KW-0479">Metal-binding</keyword>
<evidence type="ECO:0000256" key="7">
    <source>
        <dbReference type="SAM" id="SignalP"/>
    </source>
</evidence>
<dbReference type="GO" id="GO:0005886">
    <property type="term" value="C:plasma membrane"/>
    <property type="evidence" value="ECO:0007669"/>
    <property type="project" value="TreeGrafter"/>
</dbReference>
<evidence type="ECO:0000256" key="3">
    <source>
        <dbReference type="ARBA" id="ARBA00022729"/>
    </source>
</evidence>
<dbReference type="GO" id="GO:0042597">
    <property type="term" value="C:periplasmic space"/>
    <property type="evidence" value="ECO:0007669"/>
    <property type="project" value="InterPro"/>
</dbReference>
<keyword evidence="6" id="KW-1133">Transmembrane helix</keyword>
<evidence type="ECO:0000256" key="2">
    <source>
        <dbReference type="ARBA" id="ARBA00022723"/>
    </source>
</evidence>
<reference evidence="10 12" key="3">
    <citation type="submission" date="2019-06" db="EMBL/GenBank/DDBJ databases">
        <title>Whole genome shotgun sequence of Corynebacterium variabile NBRC 15286.</title>
        <authorList>
            <person name="Hosoyama A."/>
            <person name="Uohara A."/>
            <person name="Ohji S."/>
            <person name="Ichikawa N."/>
        </authorList>
    </citation>
    <scope>NUCLEOTIDE SEQUENCE [LARGE SCALE GENOMIC DNA]</scope>
    <source>
        <strain evidence="10 12">NBRC 15286</strain>
    </source>
</reference>
<dbReference type="InterPro" id="IPR007348">
    <property type="entry name" value="CopC_dom"/>
</dbReference>
<dbReference type="Proteomes" id="UP000319986">
    <property type="component" value="Unassembled WGS sequence"/>
</dbReference>